<feature type="region of interest" description="Disordered" evidence="2">
    <location>
        <begin position="1"/>
        <end position="23"/>
    </location>
</feature>
<keyword evidence="1" id="KW-0175">Coiled coil</keyword>
<evidence type="ECO:0000256" key="1">
    <source>
        <dbReference type="SAM" id="Coils"/>
    </source>
</evidence>
<feature type="coiled-coil region" evidence="1">
    <location>
        <begin position="434"/>
        <end position="547"/>
    </location>
</feature>
<feature type="compositionally biased region" description="Basic and acidic residues" evidence="2">
    <location>
        <begin position="830"/>
        <end position="845"/>
    </location>
</feature>
<gene>
    <name evidence="3" type="ORF">ECRASSUSDP1_LOCUS24670</name>
</gene>
<evidence type="ECO:0000313" key="4">
    <source>
        <dbReference type="Proteomes" id="UP001295684"/>
    </source>
</evidence>
<feature type="coiled-coil region" evidence="1">
    <location>
        <begin position="209"/>
        <end position="405"/>
    </location>
</feature>
<reference evidence="3" key="1">
    <citation type="submission" date="2023-07" db="EMBL/GenBank/DDBJ databases">
        <authorList>
            <consortium name="AG Swart"/>
            <person name="Singh M."/>
            <person name="Singh A."/>
            <person name="Seah K."/>
            <person name="Emmerich C."/>
        </authorList>
    </citation>
    <scope>NUCLEOTIDE SEQUENCE</scope>
    <source>
        <strain evidence="3">DP1</strain>
    </source>
</reference>
<feature type="region of interest" description="Disordered" evidence="2">
    <location>
        <begin position="814"/>
        <end position="862"/>
    </location>
</feature>
<organism evidence="3 4">
    <name type="scientific">Euplotes crassus</name>
    <dbReference type="NCBI Taxonomy" id="5936"/>
    <lineage>
        <taxon>Eukaryota</taxon>
        <taxon>Sar</taxon>
        <taxon>Alveolata</taxon>
        <taxon>Ciliophora</taxon>
        <taxon>Intramacronucleata</taxon>
        <taxon>Spirotrichea</taxon>
        <taxon>Hypotrichia</taxon>
        <taxon>Euplotida</taxon>
        <taxon>Euplotidae</taxon>
        <taxon>Moneuplotes</taxon>
    </lineage>
</organism>
<sequence length="862" mass="100887">MDEQEYQSDQEQYLEEGEYDDQEGISQQQLYDNYEEFKGNFQTFYPGNGTEGTQYTDQPDCEYYPDQEEQVDDQTEEYYAENPDFAPHEDVATTDDYESVLQTMRNKVRTMKRKLNPSSHQNYQSLPLSTRSSKSQLHGLNNSGNISQLKNYAKDQKQNQRCMSGLIRFPKNDISHMSARQKLGSRSSSLNPLRNQFNPVQEVGEDIDIEELLHQVDALKKENKALKDSNRRHMPYNMQVMLLKAEESQVFFQEKLEAKEQEVENLHKKCKALDARCHEAFEIQQEMESAIEDYENNTRRWEDQLKSSNMKLHELQKKYSNLEKQKKSLQSKAEKLEFEKCKLSEKWIRLSTKNKNEDKVRNKLKEVEAVNSKKEKEISTLTEKLNTNERENAMLRKANDSLQATINQQVKRIKTLKSSKRDNDDEKEISDQITNELIDKINAYEGSVEELTADNQNLIAQIEELNEYAQKVPELEGAIQELQEQLLNSQNSEEVNSKFLHIKEDSILKNTENQRLKEKNEKLQKEIEEFKREFDNLQDYIDMKDDQIGNKFRDEEVCISIQMLLKELILLNKKQAFDILGIQSKVSKEDLDRVIQSHYLTDPYIRFVIVNSVAYLQECKESLNYLKQKYAESEMKYDDVFRKYQNCQNQNAQLQNNSNVLENNLNHLIEENQKLNQEKFLILQNKGQNPSILQSIDTVNLQRTLKNEKENLSQYAFDDDESSVNIYQGPLSSRMHGNQMSVDQSNLLSTRMSQNLSNYKNGGTLSSRVSVDCFQNKEGANKNTSFLSNKNCASTNSISFYKPQTTFKKYNRKEVNRSSVSMRSNVNSRITDRNNSKRIDQRIHQDNSSNRNTSRATKHYKK</sequence>
<feature type="region of interest" description="Disordered" evidence="2">
    <location>
        <begin position="113"/>
        <end position="146"/>
    </location>
</feature>
<comment type="caution">
    <text evidence="3">The sequence shown here is derived from an EMBL/GenBank/DDBJ whole genome shotgun (WGS) entry which is preliminary data.</text>
</comment>
<dbReference type="AlphaFoldDB" id="A0AAD1Y5B1"/>
<evidence type="ECO:0000313" key="3">
    <source>
        <dbReference type="EMBL" id="CAI2383177.1"/>
    </source>
</evidence>
<dbReference type="EMBL" id="CAMPGE010025419">
    <property type="protein sequence ID" value="CAI2383177.1"/>
    <property type="molecule type" value="Genomic_DNA"/>
</dbReference>
<proteinExistence type="predicted"/>
<dbReference type="Proteomes" id="UP001295684">
    <property type="component" value="Unassembled WGS sequence"/>
</dbReference>
<keyword evidence="4" id="KW-1185">Reference proteome</keyword>
<protein>
    <submittedName>
        <fullName evidence="3">Uncharacterized protein</fullName>
    </submittedName>
</protein>
<feature type="compositionally biased region" description="Low complexity" evidence="2">
    <location>
        <begin position="817"/>
        <end position="829"/>
    </location>
</feature>
<accession>A0AAD1Y5B1</accession>
<evidence type="ECO:0000256" key="2">
    <source>
        <dbReference type="SAM" id="MobiDB-lite"/>
    </source>
</evidence>
<feature type="compositionally biased region" description="Polar residues" evidence="2">
    <location>
        <begin position="116"/>
        <end position="146"/>
    </location>
</feature>
<name>A0AAD1Y5B1_EUPCR</name>
<feature type="compositionally biased region" description="Polar residues" evidence="2">
    <location>
        <begin position="846"/>
        <end position="855"/>
    </location>
</feature>
<feature type="coiled-coil region" evidence="1">
    <location>
        <begin position="616"/>
        <end position="678"/>
    </location>
</feature>